<evidence type="ECO:0000256" key="1">
    <source>
        <dbReference type="ARBA" id="ARBA00023125"/>
    </source>
</evidence>
<dbReference type="SUPFAM" id="SSF46894">
    <property type="entry name" value="C-terminal effector domain of the bipartite response regulators"/>
    <property type="match status" value="1"/>
</dbReference>
<dbReference type="PROSITE" id="PS50043">
    <property type="entry name" value="HTH_LUXR_2"/>
    <property type="match status" value="1"/>
</dbReference>
<dbReference type="PANTHER" id="PTHR43214:SF43">
    <property type="entry name" value="TWO-COMPONENT RESPONSE REGULATOR"/>
    <property type="match status" value="1"/>
</dbReference>
<organism evidence="5 6">
    <name type="scientific">Phoenicibacter congonensis</name>
    <dbReference type="NCBI Taxonomy" id="1944646"/>
    <lineage>
        <taxon>Bacteria</taxon>
        <taxon>Bacillati</taxon>
        <taxon>Actinomycetota</taxon>
        <taxon>Coriobacteriia</taxon>
        <taxon>Eggerthellales</taxon>
        <taxon>Eggerthellaceae</taxon>
        <taxon>Phoenicibacter</taxon>
    </lineage>
</organism>
<dbReference type="InterPro" id="IPR016032">
    <property type="entry name" value="Sig_transdc_resp-reg_C-effctor"/>
</dbReference>
<evidence type="ECO:0000256" key="2">
    <source>
        <dbReference type="PROSITE-ProRule" id="PRU00169"/>
    </source>
</evidence>
<dbReference type="Gene3D" id="3.40.50.2300">
    <property type="match status" value="1"/>
</dbReference>
<evidence type="ECO:0000313" key="6">
    <source>
        <dbReference type="Proteomes" id="UP001168575"/>
    </source>
</evidence>
<dbReference type="Proteomes" id="UP001168575">
    <property type="component" value="Unassembled WGS sequence"/>
</dbReference>
<name>A0AA43U9Q9_9ACTN</name>
<evidence type="ECO:0000313" key="5">
    <source>
        <dbReference type="EMBL" id="MDO4841286.1"/>
    </source>
</evidence>
<dbReference type="AlphaFoldDB" id="A0AA43U9Q9"/>
<keyword evidence="1" id="KW-0238">DNA-binding</keyword>
<dbReference type="InterPro" id="IPR039420">
    <property type="entry name" value="WalR-like"/>
</dbReference>
<gene>
    <name evidence="5" type="ORF">Q3982_01220</name>
</gene>
<protein>
    <submittedName>
        <fullName evidence="5">Response regulator transcription factor</fullName>
    </submittedName>
</protein>
<sequence>HGSTGITVAKQILAAKPDIKDVIMTGLPEISFIEEAEAAGAHSFVYKNVGTEELLGVLRSTMKGYVTFPNEPSGVASYAEMLTPTEIDILRLVCEAKTRKEVAAELYMSESSVKRYISEILAKTGYDSILRLAVHAVSQGLIVPRNSESNADVRDPR</sequence>
<dbReference type="PRINTS" id="PR00038">
    <property type="entry name" value="HTHLUXR"/>
</dbReference>
<accession>A0AA43U9Q9</accession>
<feature type="domain" description="HTH luxR-type" evidence="3">
    <location>
        <begin position="75"/>
        <end position="140"/>
    </location>
</feature>
<dbReference type="EMBL" id="JAUMVS010000009">
    <property type="protein sequence ID" value="MDO4841286.1"/>
    <property type="molecule type" value="Genomic_DNA"/>
</dbReference>
<dbReference type="InterPro" id="IPR001789">
    <property type="entry name" value="Sig_transdc_resp-reg_receiver"/>
</dbReference>
<feature type="non-terminal residue" evidence="5">
    <location>
        <position position="1"/>
    </location>
</feature>
<proteinExistence type="predicted"/>
<dbReference type="GO" id="GO:0000160">
    <property type="term" value="P:phosphorelay signal transduction system"/>
    <property type="evidence" value="ECO:0007669"/>
    <property type="project" value="InterPro"/>
</dbReference>
<evidence type="ECO:0000259" key="3">
    <source>
        <dbReference type="PROSITE" id="PS50043"/>
    </source>
</evidence>
<dbReference type="SMART" id="SM00421">
    <property type="entry name" value="HTH_LUXR"/>
    <property type="match status" value="1"/>
</dbReference>
<dbReference type="GO" id="GO:0006355">
    <property type="term" value="P:regulation of DNA-templated transcription"/>
    <property type="evidence" value="ECO:0007669"/>
    <property type="project" value="InterPro"/>
</dbReference>
<evidence type="ECO:0000259" key="4">
    <source>
        <dbReference type="PROSITE" id="PS50110"/>
    </source>
</evidence>
<reference evidence="5" key="1">
    <citation type="submission" date="2023-07" db="EMBL/GenBank/DDBJ databases">
        <title>Between Cages and Wild: Unraveling the Impact of Captivity on Animal Microbiomes and Antimicrobial Resistance.</title>
        <authorList>
            <person name="Schmartz G.P."/>
            <person name="Rehner J."/>
            <person name="Schuff M.J."/>
            <person name="Becker S.L."/>
            <person name="Kravczyk M."/>
            <person name="Gurevich A."/>
            <person name="Francke R."/>
            <person name="Mueller R."/>
            <person name="Keller V."/>
            <person name="Keller A."/>
        </authorList>
    </citation>
    <scope>NUCLEOTIDE SEQUENCE</scope>
    <source>
        <strain evidence="5">S12M_St_49</strain>
    </source>
</reference>
<dbReference type="CDD" id="cd06170">
    <property type="entry name" value="LuxR_C_like"/>
    <property type="match status" value="1"/>
</dbReference>
<comment type="caution">
    <text evidence="2">Lacks conserved residue(s) required for the propagation of feature annotation.</text>
</comment>
<dbReference type="Pfam" id="PF00196">
    <property type="entry name" value="GerE"/>
    <property type="match status" value="1"/>
</dbReference>
<keyword evidence="6" id="KW-1185">Reference proteome</keyword>
<dbReference type="GO" id="GO:0003677">
    <property type="term" value="F:DNA binding"/>
    <property type="evidence" value="ECO:0007669"/>
    <property type="project" value="UniProtKB-KW"/>
</dbReference>
<dbReference type="SUPFAM" id="SSF52172">
    <property type="entry name" value="CheY-like"/>
    <property type="match status" value="1"/>
</dbReference>
<feature type="domain" description="Response regulatory" evidence="4">
    <location>
        <begin position="1"/>
        <end position="62"/>
    </location>
</feature>
<dbReference type="InterPro" id="IPR000792">
    <property type="entry name" value="Tscrpt_reg_LuxR_C"/>
</dbReference>
<dbReference type="InterPro" id="IPR011006">
    <property type="entry name" value="CheY-like_superfamily"/>
</dbReference>
<comment type="caution">
    <text evidence="5">The sequence shown here is derived from an EMBL/GenBank/DDBJ whole genome shotgun (WGS) entry which is preliminary data.</text>
</comment>
<dbReference type="PANTHER" id="PTHR43214">
    <property type="entry name" value="TWO-COMPONENT RESPONSE REGULATOR"/>
    <property type="match status" value="1"/>
</dbReference>
<dbReference type="PROSITE" id="PS50110">
    <property type="entry name" value="RESPONSE_REGULATORY"/>
    <property type="match status" value="1"/>
</dbReference>